<reference evidence="7" key="1">
    <citation type="journal article" date="2019" name="Int. J. Syst. Evol. Microbiol.">
        <title>The Global Catalogue of Microorganisms (GCM) 10K type strain sequencing project: providing services to taxonomists for standard genome sequencing and annotation.</title>
        <authorList>
            <consortium name="The Broad Institute Genomics Platform"/>
            <consortium name="The Broad Institute Genome Sequencing Center for Infectious Disease"/>
            <person name="Wu L."/>
            <person name="Ma J."/>
        </authorList>
    </citation>
    <scope>NUCLEOTIDE SEQUENCE [LARGE SCALE GENOMIC DNA]</scope>
    <source>
        <strain evidence="7">JCM 32305</strain>
    </source>
</reference>
<feature type="domain" description="Type II/III secretion system secretin-like" evidence="4">
    <location>
        <begin position="441"/>
        <end position="620"/>
    </location>
</feature>
<evidence type="ECO:0000259" key="4">
    <source>
        <dbReference type="Pfam" id="PF00263"/>
    </source>
</evidence>
<proteinExistence type="inferred from homology"/>
<dbReference type="Pfam" id="PF00263">
    <property type="entry name" value="Secretin"/>
    <property type="match status" value="1"/>
</dbReference>
<dbReference type="InterPro" id="IPR032789">
    <property type="entry name" value="T2SS-T3SS_pil_N"/>
</dbReference>
<dbReference type="InterPro" id="IPR050810">
    <property type="entry name" value="Bact_Secretion_Sys_Channel"/>
</dbReference>
<feature type="domain" description="Pilus formation protein N-terminal" evidence="5">
    <location>
        <begin position="49"/>
        <end position="97"/>
    </location>
</feature>
<organism evidence="6 7">
    <name type="scientific">Shewanella ulleungensis</name>
    <dbReference type="NCBI Taxonomy" id="2282699"/>
    <lineage>
        <taxon>Bacteria</taxon>
        <taxon>Pseudomonadati</taxon>
        <taxon>Pseudomonadota</taxon>
        <taxon>Gammaproteobacteria</taxon>
        <taxon>Alteromonadales</taxon>
        <taxon>Shewanellaceae</taxon>
        <taxon>Shewanella</taxon>
    </lineage>
</organism>
<protein>
    <recommendedName>
        <fullName evidence="8">Type II and III secretion system protein</fullName>
    </recommendedName>
</protein>
<dbReference type="InterPro" id="IPR001775">
    <property type="entry name" value="GspD/PilQ"/>
</dbReference>
<feature type="compositionally biased region" description="Low complexity" evidence="2">
    <location>
        <begin position="312"/>
        <end position="330"/>
    </location>
</feature>
<feature type="region of interest" description="Disordered" evidence="2">
    <location>
        <begin position="305"/>
        <end position="330"/>
    </location>
</feature>
<sequence length="643" mass="69489">MKQFLCATSIWLFLLSSPVLSATNGLDFIETADGRQSDKIREMVQWTHSRLVFKKSISRVAIGQDAIMQVEVLDKNEVLALAKKVGRTSLIVWYTDDSSETFLFSVTEDLSVLRQALHDIHPKVRLTLAPDRAALVLRGRVPTVKYKMAAESAARHYLDAGNNQLIDNSLVVKSSNDLLAGLSQNIRLPSLQQRKSPGLTKGNAAIINLIQVDLLPMNMAEKVKKAINQLGGQSVNVSRIQKGDLPNDQADTLLLSGQVETQVDLVRVLNLAARLFTGDRVNTVTGKVDNDSNDITVIANESGGLINSGQQSSRAGSTTSNSTSSSTGNNVKSNIARAKLLSMANGRLLSTIEVRDLPQVRVAIQMYEVNRRSLTQWRPDFSLITNGYNKSDGNFGLEGATNQALGSGQVENALQVLGGALINNFQVGGSEVAFDLLFSLLEKDGISRTLSRPNLTVLSGEKAVFRAGGEVPVPTSFSPNGISSGDTGGNSQGIFSGTEFKSFGIELGVRAMVDENDLITLDLSPSISTPDTLLTQQISSSTGSSLTTSAFNVRNLTTSTRLRDGQPLIIGGLVSRDISDSRDFVPGINDVPLLGKLTESSQEADTARELIIIVTPTLVREPRHDVALWQFQSSTEMLQSMQY</sequence>
<dbReference type="PRINTS" id="PR00811">
    <property type="entry name" value="BCTERIALGSPD"/>
</dbReference>
<gene>
    <name evidence="6" type="ORF">GCM10009410_05260</name>
</gene>
<evidence type="ECO:0000313" key="6">
    <source>
        <dbReference type="EMBL" id="GGP75923.1"/>
    </source>
</evidence>
<dbReference type="PANTHER" id="PTHR30332">
    <property type="entry name" value="PROBABLE GENERAL SECRETION PATHWAY PROTEIN D"/>
    <property type="match status" value="1"/>
</dbReference>
<feature type="chain" id="PRO_5047203359" description="Type II and III secretion system protein" evidence="3">
    <location>
        <begin position="22"/>
        <end position="643"/>
    </location>
</feature>
<evidence type="ECO:0000259" key="5">
    <source>
        <dbReference type="Pfam" id="PF13629"/>
    </source>
</evidence>
<evidence type="ECO:0000313" key="7">
    <source>
        <dbReference type="Proteomes" id="UP000654004"/>
    </source>
</evidence>
<dbReference type="EMBL" id="BMQW01000001">
    <property type="protein sequence ID" value="GGP75923.1"/>
    <property type="molecule type" value="Genomic_DNA"/>
</dbReference>
<name>A0ABQ2QE69_9GAMM</name>
<comment type="caution">
    <text evidence="6">The sequence shown here is derived from an EMBL/GenBank/DDBJ whole genome shotgun (WGS) entry which is preliminary data.</text>
</comment>
<keyword evidence="7" id="KW-1185">Reference proteome</keyword>
<evidence type="ECO:0000256" key="3">
    <source>
        <dbReference type="SAM" id="SignalP"/>
    </source>
</evidence>
<feature type="signal peptide" evidence="3">
    <location>
        <begin position="1"/>
        <end position="21"/>
    </location>
</feature>
<dbReference type="PANTHER" id="PTHR30332:SF17">
    <property type="entry name" value="TYPE IV PILIATION SYSTEM PROTEIN DR_0774-RELATED"/>
    <property type="match status" value="1"/>
</dbReference>
<dbReference type="RefSeq" id="WP_188953048.1">
    <property type="nucleotide sequence ID" value="NZ_BMQW01000001.1"/>
</dbReference>
<comment type="similarity">
    <text evidence="1">Belongs to the bacterial secretin family.</text>
</comment>
<dbReference type="InterPro" id="IPR004846">
    <property type="entry name" value="T2SS/T3SS_dom"/>
</dbReference>
<dbReference type="Proteomes" id="UP000654004">
    <property type="component" value="Unassembled WGS sequence"/>
</dbReference>
<dbReference type="Pfam" id="PF13629">
    <property type="entry name" value="T2SS-T3SS_pil_N"/>
    <property type="match status" value="1"/>
</dbReference>
<evidence type="ECO:0000256" key="2">
    <source>
        <dbReference type="SAM" id="MobiDB-lite"/>
    </source>
</evidence>
<evidence type="ECO:0008006" key="8">
    <source>
        <dbReference type="Google" id="ProtNLM"/>
    </source>
</evidence>
<accession>A0ABQ2QE69</accession>
<keyword evidence="3" id="KW-0732">Signal</keyword>
<evidence type="ECO:0000256" key="1">
    <source>
        <dbReference type="RuleBase" id="RU004003"/>
    </source>
</evidence>